<protein>
    <recommendedName>
        <fullName evidence="5">Cbb3-type cytochrome oxidase maturation protein</fullName>
    </recommendedName>
</protein>
<dbReference type="InterPro" id="IPR004714">
    <property type="entry name" value="Cyt_oxidase_maturation_cbb3"/>
</dbReference>
<dbReference type="NCBIfam" id="TIGR00847">
    <property type="entry name" value="ccoS"/>
    <property type="match status" value="1"/>
</dbReference>
<dbReference type="RefSeq" id="WP_344803231.1">
    <property type="nucleotide sequence ID" value="NZ_BAABBO010000001.1"/>
</dbReference>
<evidence type="ECO:0000256" key="2">
    <source>
        <dbReference type="SAM" id="Phobius"/>
    </source>
</evidence>
<dbReference type="Pfam" id="PF03597">
    <property type="entry name" value="FixS"/>
    <property type="match status" value="1"/>
</dbReference>
<evidence type="ECO:0000313" key="3">
    <source>
        <dbReference type="EMBL" id="GAA3950168.1"/>
    </source>
</evidence>
<keyword evidence="2" id="KW-1133">Transmembrane helix</keyword>
<keyword evidence="2" id="KW-0812">Transmembrane</keyword>
<name>A0ABP7NM39_9GAMM</name>
<sequence>MEIVLVLIPLSLILLSVAVLIFRWAVRNGQYDDLEGPAHRILFDDDLAETPDKTASESRAESGRASDKDSSA</sequence>
<gene>
    <name evidence="3" type="ORF">GCM10022278_06570</name>
</gene>
<feature type="region of interest" description="Disordered" evidence="1">
    <location>
        <begin position="50"/>
        <end position="72"/>
    </location>
</feature>
<evidence type="ECO:0000313" key="4">
    <source>
        <dbReference type="Proteomes" id="UP001501337"/>
    </source>
</evidence>
<keyword evidence="4" id="KW-1185">Reference proteome</keyword>
<evidence type="ECO:0000256" key="1">
    <source>
        <dbReference type="SAM" id="MobiDB-lite"/>
    </source>
</evidence>
<organism evidence="3 4">
    <name type="scientific">Allohahella marinimesophila</name>
    <dbReference type="NCBI Taxonomy" id="1054972"/>
    <lineage>
        <taxon>Bacteria</taxon>
        <taxon>Pseudomonadati</taxon>
        <taxon>Pseudomonadota</taxon>
        <taxon>Gammaproteobacteria</taxon>
        <taxon>Oceanospirillales</taxon>
        <taxon>Hahellaceae</taxon>
        <taxon>Allohahella</taxon>
    </lineage>
</organism>
<comment type="caution">
    <text evidence="3">The sequence shown here is derived from an EMBL/GenBank/DDBJ whole genome shotgun (WGS) entry which is preliminary data.</text>
</comment>
<dbReference type="PANTHER" id="PTHR41532:SF1">
    <property type="entry name" value="FIXS PROTEIN"/>
    <property type="match status" value="1"/>
</dbReference>
<dbReference type="PANTHER" id="PTHR41532">
    <property type="entry name" value="FIXS PROTEIN"/>
    <property type="match status" value="1"/>
</dbReference>
<proteinExistence type="predicted"/>
<evidence type="ECO:0008006" key="5">
    <source>
        <dbReference type="Google" id="ProtNLM"/>
    </source>
</evidence>
<reference evidence="4" key="1">
    <citation type="journal article" date="2019" name="Int. J. Syst. Evol. Microbiol.">
        <title>The Global Catalogue of Microorganisms (GCM) 10K type strain sequencing project: providing services to taxonomists for standard genome sequencing and annotation.</title>
        <authorList>
            <consortium name="The Broad Institute Genomics Platform"/>
            <consortium name="The Broad Institute Genome Sequencing Center for Infectious Disease"/>
            <person name="Wu L."/>
            <person name="Ma J."/>
        </authorList>
    </citation>
    <scope>NUCLEOTIDE SEQUENCE [LARGE SCALE GENOMIC DNA]</scope>
    <source>
        <strain evidence="4">JCM 17555</strain>
    </source>
</reference>
<feature type="transmembrane region" description="Helical" evidence="2">
    <location>
        <begin position="6"/>
        <end position="26"/>
    </location>
</feature>
<dbReference type="EMBL" id="BAABBO010000001">
    <property type="protein sequence ID" value="GAA3950168.1"/>
    <property type="molecule type" value="Genomic_DNA"/>
</dbReference>
<accession>A0ABP7NM39</accession>
<keyword evidence="2" id="KW-0472">Membrane</keyword>
<dbReference type="Proteomes" id="UP001501337">
    <property type="component" value="Unassembled WGS sequence"/>
</dbReference>